<dbReference type="Proteomes" id="UP000245449">
    <property type="component" value="Unassembled WGS sequence"/>
</dbReference>
<sequence>MKKIAIEIKWAIFFSIATLVWMIIENSVGLHDVNIAKQPIYTNLFALIAIAIYALALREKKYLFFKGNMTWKQGFLSGVVLSVVVSTLSPLVQYITYTYISPNFFTNIIKYAVGHKIQTQVQAEAYFSLKSYILQGIFGGLSMGVITASIVALFLKTKNNKI</sequence>
<dbReference type="AlphaFoldDB" id="A0A2U1JHS9"/>
<keyword evidence="1" id="KW-1133">Transmembrane helix</keyword>
<feature type="transmembrane region" description="Helical" evidence="1">
    <location>
        <begin position="78"/>
        <end position="100"/>
    </location>
</feature>
<name>A0A2U1JHS9_9FLAO</name>
<keyword evidence="3" id="KW-1185">Reference proteome</keyword>
<evidence type="ECO:0000256" key="1">
    <source>
        <dbReference type="SAM" id="Phobius"/>
    </source>
</evidence>
<evidence type="ECO:0000313" key="3">
    <source>
        <dbReference type="Proteomes" id="UP000245449"/>
    </source>
</evidence>
<protein>
    <submittedName>
        <fullName evidence="2">DUF4199 domain-containing protein</fullName>
    </submittedName>
</protein>
<dbReference type="OrthoDB" id="5766000at2"/>
<organism evidence="2 3">
    <name type="scientific">Flavobacterium psychrotolerans</name>
    <dbReference type="NCBI Taxonomy" id="2169410"/>
    <lineage>
        <taxon>Bacteria</taxon>
        <taxon>Pseudomonadati</taxon>
        <taxon>Bacteroidota</taxon>
        <taxon>Flavobacteriia</taxon>
        <taxon>Flavobacteriales</taxon>
        <taxon>Flavobacteriaceae</taxon>
        <taxon>Flavobacterium</taxon>
    </lineage>
</organism>
<accession>A0A2U1JHS9</accession>
<evidence type="ECO:0000313" key="2">
    <source>
        <dbReference type="EMBL" id="PWA04696.1"/>
    </source>
</evidence>
<dbReference type="InterPro" id="IPR025250">
    <property type="entry name" value="DUF4199"/>
</dbReference>
<feature type="transmembrane region" description="Helical" evidence="1">
    <location>
        <begin position="40"/>
        <end position="57"/>
    </location>
</feature>
<dbReference type="RefSeq" id="WP_116725112.1">
    <property type="nucleotide sequence ID" value="NZ_QCZI01000011.1"/>
</dbReference>
<keyword evidence="1" id="KW-0812">Transmembrane</keyword>
<proteinExistence type="predicted"/>
<gene>
    <name evidence="2" type="ORF">DB895_09410</name>
</gene>
<dbReference type="Pfam" id="PF13858">
    <property type="entry name" value="DUF4199"/>
    <property type="match status" value="1"/>
</dbReference>
<comment type="caution">
    <text evidence="2">The sequence shown here is derived from an EMBL/GenBank/DDBJ whole genome shotgun (WGS) entry which is preliminary data.</text>
</comment>
<dbReference type="EMBL" id="QCZI01000011">
    <property type="protein sequence ID" value="PWA04696.1"/>
    <property type="molecule type" value="Genomic_DNA"/>
</dbReference>
<feature type="transmembrane region" description="Helical" evidence="1">
    <location>
        <begin position="132"/>
        <end position="155"/>
    </location>
</feature>
<keyword evidence="1" id="KW-0472">Membrane</keyword>
<feature type="transmembrane region" description="Helical" evidence="1">
    <location>
        <begin position="7"/>
        <end position="24"/>
    </location>
</feature>
<reference evidence="2 3" key="1">
    <citation type="submission" date="2018-04" db="EMBL/GenBank/DDBJ databases">
        <title>Flavobacterium sp. nov., isolated from glacier ice.</title>
        <authorList>
            <person name="Liu Q."/>
            <person name="Xin Y.-H."/>
        </authorList>
    </citation>
    <scope>NUCLEOTIDE SEQUENCE [LARGE SCALE GENOMIC DNA]</scope>
    <source>
        <strain evidence="2 3">RB1R5</strain>
    </source>
</reference>